<feature type="transmembrane region" description="Helical" evidence="7">
    <location>
        <begin position="191"/>
        <end position="220"/>
    </location>
</feature>
<keyword evidence="7" id="KW-0813">Transport</keyword>
<keyword evidence="5 7" id="KW-0472">Membrane</keyword>
<dbReference type="GO" id="GO:0006885">
    <property type="term" value="P:regulation of pH"/>
    <property type="evidence" value="ECO:0007669"/>
    <property type="project" value="UniProtKB-UniRule"/>
</dbReference>
<dbReference type="InterPro" id="IPR004670">
    <property type="entry name" value="NhaA"/>
</dbReference>
<dbReference type="GO" id="GO:0005886">
    <property type="term" value="C:plasma membrane"/>
    <property type="evidence" value="ECO:0007669"/>
    <property type="project" value="UniProtKB-SubCell"/>
</dbReference>
<comment type="similarity">
    <text evidence="7">Belongs to the NhaA Na(+)/H(+) (TC 2.A.33) antiporter family.</text>
</comment>
<evidence type="ECO:0000256" key="7">
    <source>
        <dbReference type="HAMAP-Rule" id="MF_01844"/>
    </source>
</evidence>
<keyword evidence="4 7" id="KW-1133">Transmembrane helix</keyword>
<sequence>MLILATITAMAVKNSDLSELYIQILNIPGMVQFGELSISKPLFLWVNDGWMAIFFFAIGLEIKHELLHGHLADRRQLVLPLAGAIGGVAVPAAIYLFFNWQDPIGIKGWAVPTATDIAFALGVLAAVGSRVPVALKVFLMTLAILDDLIAIVIIALFYTSGLSTTSLAAAACVMALMAALKAAGLRKSTPFILLGVILWVCVLKSGVHATLAGVVTAFFISTRAQEGQSLSPAALMIKSIHPWIAFIILPAFALVNAGISFDGLSLSRLMEPVPMGIALGLFVGKPVGVMFCAGVVILLGMARLPKEVNWFQLFGVAVLCGVGFTMSLFVGGLAFAEGGAGYARIDRLGILLGSGLSAVLGYIILRISSKEKTA</sequence>
<feature type="transmembrane region" description="Helical" evidence="7">
    <location>
        <begin position="77"/>
        <end position="98"/>
    </location>
</feature>
<feature type="transmembrane region" description="Helical" evidence="7">
    <location>
        <begin position="348"/>
        <end position="365"/>
    </location>
</feature>
<protein>
    <recommendedName>
        <fullName evidence="7">Na(+)/H(+) antiporter NhaA</fullName>
    </recommendedName>
    <alternativeName>
        <fullName evidence="7">Sodium/proton antiporter NhaA</fullName>
    </alternativeName>
</protein>
<keyword evidence="3 7" id="KW-0812">Transmembrane</keyword>
<dbReference type="NCBIfam" id="NF007111">
    <property type="entry name" value="PRK09560.1"/>
    <property type="match status" value="1"/>
</dbReference>
<feature type="transmembrane region" description="Helical" evidence="7">
    <location>
        <begin position="42"/>
        <end position="62"/>
    </location>
</feature>
<dbReference type="AlphaFoldDB" id="A0A839UNM9"/>
<evidence type="ECO:0000256" key="3">
    <source>
        <dbReference type="ARBA" id="ARBA00022692"/>
    </source>
</evidence>
<dbReference type="InterPro" id="IPR023171">
    <property type="entry name" value="Na/H_antiporter_dom_sf"/>
</dbReference>
<evidence type="ECO:0000313" key="8">
    <source>
        <dbReference type="EMBL" id="MBB3166985.1"/>
    </source>
</evidence>
<dbReference type="Pfam" id="PF06965">
    <property type="entry name" value="Na_H_antiport_1"/>
    <property type="match status" value="1"/>
</dbReference>
<feature type="transmembrane region" description="Helical" evidence="7">
    <location>
        <begin position="104"/>
        <end position="125"/>
    </location>
</feature>
<evidence type="ECO:0000256" key="2">
    <source>
        <dbReference type="ARBA" id="ARBA00022475"/>
    </source>
</evidence>
<dbReference type="HAMAP" id="MF_01844">
    <property type="entry name" value="NhaA"/>
    <property type="match status" value="1"/>
</dbReference>
<keyword evidence="7" id="KW-0050">Antiport</keyword>
<evidence type="ECO:0000256" key="1">
    <source>
        <dbReference type="ARBA" id="ARBA00004429"/>
    </source>
</evidence>
<dbReference type="NCBIfam" id="TIGR00773">
    <property type="entry name" value="NhaA"/>
    <property type="match status" value="1"/>
</dbReference>
<proteinExistence type="inferred from homology"/>
<feature type="transmembrane region" description="Helical" evidence="7">
    <location>
        <begin position="311"/>
        <end position="336"/>
    </location>
</feature>
<gene>
    <name evidence="7" type="primary">nhaA</name>
    <name evidence="8" type="ORF">FHS30_000161</name>
</gene>
<dbReference type="Proteomes" id="UP000559987">
    <property type="component" value="Unassembled WGS sequence"/>
</dbReference>
<keyword evidence="7" id="KW-0406">Ion transport</keyword>
<comment type="function">
    <text evidence="7">Na(+)/H(+) antiporter that extrudes sodium in exchange for external protons.</text>
</comment>
<keyword evidence="7" id="KW-0915">Sodium</keyword>
<evidence type="ECO:0000313" key="9">
    <source>
        <dbReference type="Proteomes" id="UP000559987"/>
    </source>
</evidence>
<keyword evidence="6 7" id="KW-0739">Sodium transport</keyword>
<keyword evidence="2 7" id="KW-1003">Cell membrane</keyword>
<feature type="transmembrane region" description="Helical" evidence="7">
    <location>
        <begin position="273"/>
        <end position="299"/>
    </location>
</feature>
<accession>A0A839UNM9</accession>
<name>A0A839UNM9_9GAMM</name>
<organism evidence="8 9">
    <name type="scientific">Simiduia aestuariiviva</name>
    <dbReference type="NCBI Taxonomy" id="1510459"/>
    <lineage>
        <taxon>Bacteria</taxon>
        <taxon>Pseudomonadati</taxon>
        <taxon>Pseudomonadota</taxon>
        <taxon>Gammaproteobacteria</taxon>
        <taxon>Cellvibrionales</taxon>
        <taxon>Cellvibrionaceae</taxon>
        <taxon>Simiduia</taxon>
    </lineage>
</organism>
<feature type="transmembrane region" description="Helical" evidence="7">
    <location>
        <begin position="164"/>
        <end position="184"/>
    </location>
</feature>
<comment type="catalytic activity">
    <reaction evidence="7">
        <text>Na(+)(in) + 2 H(+)(out) = Na(+)(out) + 2 H(+)(in)</text>
        <dbReference type="Rhea" id="RHEA:29251"/>
        <dbReference type="ChEBI" id="CHEBI:15378"/>
        <dbReference type="ChEBI" id="CHEBI:29101"/>
    </reaction>
</comment>
<evidence type="ECO:0000256" key="4">
    <source>
        <dbReference type="ARBA" id="ARBA00022989"/>
    </source>
</evidence>
<dbReference type="GO" id="GO:0015385">
    <property type="term" value="F:sodium:proton antiporter activity"/>
    <property type="evidence" value="ECO:0007669"/>
    <property type="project" value="UniProtKB-UniRule"/>
</dbReference>
<reference evidence="8 9" key="1">
    <citation type="submission" date="2020-08" db="EMBL/GenBank/DDBJ databases">
        <title>Genomic Encyclopedia of Type Strains, Phase III (KMG-III): the genomes of soil and plant-associated and newly described type strains.</title>
        <authorList>
            <person name="Whitman W."/>
        </authorList>
    </citation>
    <scope>NUCLEOTIDE SEQUENCE [LARGE SCALE GENOMIC DNA]</scope>
    <source>
        <strain evidence="8 9">CECT 8571</strain>
    </source>
</reference>
<feature type="transmembrane region" description="Helical" evidence="7">
    <location>
        <begin position="240"/>
        <end position="261"/>
    </location>
</feature>
<dbReference type="EMBL" id="JACHXZ010000001">
    <property type="protein sequence ID" value="MBB3166985.1"/>
    <property type="molecule type" value="Genomic_DNA"/>
</dbReference>
<keyword evidence="9" id="KW-1185">Reference proteome</keyword>
<dbReference type="Gene3D" id="1.20.1530.10">
    <property type="entry name" value="Na+/H+ antiporter like domain"/>
    <property type="match status" value="1"/>
</dbReference>
<dbReference type="NCBIfam" id="NF007112">
    <property type="entry name" value="PRK09561.1"/>
    <property type="match status" value="1"/>
</dbReference>
<feature type="transmembrane region" description="Helical" evidence="7">
    <location>
        <begin position="137"/>
        <end position="158"/>
    </location>
</feature>
<evidence type="ECO:0000256" key="6">
    <source>
        <dbReference type="ARBA" id="ARBA00023201"/>
    </source>
</evidence>
<comment type="subcellular location">
    <subcellularLocation>
        <location evidence="1">Cell inner membrane</location>
        <topology evidence="1">Multi-pass membrane protein</topology>
    </subcellularLocation>
    <subcellularLocation>
        <location evidence="7">Cell membrane</location>
        <topology evidence="7">Multi-pass membrane protein</topology>
    </subcellularLocation>
</comment>
<dbReference type="PANTHER" id="PTHR30341:SF0">
    <property type="entry name" value="NA(+)_H(+) ANTIPORTER NHAA"/>
    <property type="match status" value="1"/>
</dbReference>
<evidence type="ECO:0000256" key="5">
    <source>
        <dbReference type="ARBA" id="ARBA00023136"/>
    </source>
</evidence>
<dbReference type="PANTHER" id="PTHR30341">
    <property type="entry name" value="SODIUM ION/PROTON ANTIPORTER NHAA-RELATED"/>
    <property type="match status" value="1"/>
</dbReference>
<comment type="caution">
    <text evidence="8">The sequence shown here is derived from an EMBL/GenBank/DDBJ whole genome shotgun (WGS) entry which is preliminary data.</text>
</comment>